<sequence length="2471" mass="274341">MLKNYKIFILFILLSVSVFSSEQYIYSQVTRENLGTADGSNSSYDYYYNENHSDQIVNGIRSLETGDATLEDVLISNNSYEPLNFEKISENKFGYSGTNRPMIELELSKNQSDTFYGTLQYDSNTISQAYCIPAPTTDFKEVSSENNEFTYIENSNNDNQYESQKVVFRLYTGTKTEGLRPVKKVEDNSVDDIYNSNNYVDFIFIKVKPHEEATATVQIIEKSGIIGKFINGKFEIIGLENNESYKIDLYTLRYGLTGNPDSKNYVIATYESTLGFLGKNPLVEEEPGDQYIYSQIIKDNLMNSDQYITSGLAVEELSAVSSGGVSLKGFLSSDPVNHFETTFTPGEPEKYSYSGEPKSMVKFKLTPNTGLPKEGGFNLTIIQDGSTYIEKIDENYTVPAPATNFREADLEPSKNTFIYDETEENKLAHLMAYKSQEVVFRLYNGTTTPQGDLRPIKKIDAGDNLSGFLSGTLNYIDFVFEISESQQEISKDGLTGKFTDGRFELMGLKNLEPYKLDFYTLRYKNNKDIGNYVVATYEDSLSFTGKNGPIAGEKVWLEDIDISNYKNIELNIITLTDADLPVPAVVKLLNVKETRVNNDSVAEDNLYANITLTQNTVGSINIGGINYVAAGNKITIDGVEKYVYRWTGEYNTLFTDEEAKERTISFDIDIDDSVAASDITGKYIEPVPAIKDERYPHQRVLFEFNPLKDFEIQDYEIEDRILTPERTGYRQMKTINYGDGLNNFILENSGHTEINEFTYGNKSWTYPAAEPAGGLIIEKTVTDSKGSLVGEDGSDIVFYTDESGDGLTKVVESGDKVSYSWDEGPSNTNGEFSNYEKIIFRIVKGTPATDGAGLPVYYWDPYTNENPINYLDETTEGNLRLEEFLSGTSDKNYVDFIFDAGVKEQLIFSNGVVTYENKDLRLIGLPIGDYTIQLYTVKRGYDGTYKVITYEDSDGFHMDILDVVSEEFAKENNFHKVDYITTSTSDGAIQVNVNFFTKMERKIKLDTSNLQSSYPEYSGYKAAETNEGTGITEGVNEVIEEGGATLTESDQRRFLFPLDIVFVVDNSESMTNKIASVNSELTNFGQELYNRGYDVKYNLITFGPRQNDQFNVQGTQVSPVGNWADKIHEYGDNGPVESAGGYYHMAIYKDKWFDGLKTNPTEGGITLENRREEELKELKDAFAQLNPASGYVDGEENSAWGIHHAIKKLRENGRYLTNTGEIATVNSGGYIPSKKHIIFLTDANMDTDWISEIPGENYTHVNVLSTLYSKLNHTNENGIVDNINLSGIFSVGRNGLEHPVTGEPGIVYPDQGVTSYKEVTVPGGVYQNTTGRKIGKNWDVWDDRKYGVGPIEGNIPSPIGDIYHTDFKLYNSADNFFMYEMGNNEQYIKGALSEIINNMGVIQSWILSYLTPFNVYDGTTRTVDFKLINVTGTDETPISREIRDLTVTGDNQYSVQQEKLVVEFEDPTGTFPKLSIVDGMGSITFLAKSRYNELDNDGNTITIEDIIKEQGLKVFDIHGTLLFSRTTGEIAVSLSEDGWLPFTISETELGGILDRRTESWVVVQNNSGKDILNHINKLKYTILPTGEYSIKLSGSEKAEILANSLVSPTGTSLALVVGGTEIDIEEAKFVELMGDISDAWYELNNQSATPNLFDNLLNNDFEKLDDARYRIKLRDSELKEVLNNTGGSEVELKISATKLQGITGNTDGFDTFGNQGWYKFNVVLTEAEMQILRDNNIELINLEATAATDLFNETKVLPNVEVDVIPPRIVGVAVEDKTLKSFLESTVDLNNNPIFSDAQTYSGYIAASVSELTSILTNEGSYVKTGDILDLTITIEDKNLNENDVYIATGNLGWPVPAVEPVSVAEPIERFKLIWQDIEVVNADGIISVVNEIMDAAGNTASENTGILNIDNTEISPTPELTYTDNSIIPPQDGVYYINGDYRVNLMGTDSNYRAGILRFKYNKDKSDLKTGAPSYHSPPQDSSVYLGGKRDTIFDVGLEPNQNTDGEYTAPLYGMSKSGKLKGITDYSKNDFNEIMVDNLVNPSTTEIKIMVDTVDPVVSNISITNDTFKIKYGINSVDTAGEVHVQDGDTVEISFDVKDYNMASREITGASYGGYLLYFPDGYSVLNPSSVAVQDTDDHEKYHITYTFEIDDNTDYKEVALKLAGEDKAGNRIEGDTTLIVDNRKPKAIALQTYEAVNGWDNITTSRTGDNGLSVNGYLFTKGGGGSLEDDPTIYADVSGAAGADAIYLKMEKNGVPDTTLVNILNKTEDIELNSNSGSNFNTDGPNIAVVTPISVAGVEGDPVGLNFVVDTRVNTSYLEGGIIGDLGSDKNIVIGLSNLEELSGIEEYNYVFTVGDDKVEFEAKDLNGDSFESIQPGSITTIVTIPTSGFVGGSKGELLLTVWDRLGHKKTFEKTYFIPKESDGIKVRMEDEVRQRKSKIKVVGEGTNHKFGVDSSVDGSKESSGENN</sequence>
<feature type="region of interest" description="Disordered" evidence="1">
    <location>
        <begin position="2450"/>
        <end position="2471"/>
    </location>
</feature>
<evidence type="ECO:0000313" key="3">
    <source>
        <dbReference type="Proteomes" id="UP000263486"/>
    </source>
</evidence>
<name>A0ABX9KFF1_9FUSO</name>
<dbReference type="Proteomes" id="UP000263486">
    <property type="component" value="Unassembled WGS sequence"/>
</dbReference>
<gene>
    <name evidence="2" type="ORF">DYH56_10890</name>
</gene>
<keyword evidence="3" id="KW-1185">Reference proteome</keyword>
<protein>
    <submittedName>
        <fullName evidence="2">VWA domain-containing protein</fullName>
    </submittedName>
</protein>
<evidence type="ECO:0000256" key="1">
    <source>
        <dbReference type="SAM" id="MobiDB-lite"/>
    </source>
</evidence>
<dbReference type="InterPro" id="IPR036465">
    <property type="entry name" value="vWFA_dom_sf"/>
</dbReference>
<comment type="caution">
    <text evidence="2">The sequence shown here is derived from an EMBL/GenBank/DDBJ whole genome shotgun (WGS) entry which is preliminary data.</text>
</comment>
<reference evidence="2 3" key="1">
    <citation type="submission" date="2018-08" db="EMBL/GenBank/DDBJ databases">
        <title>Draft genome sequence of Psychrilyobacter sp. strain SD5 isolated from Black Sea water.</title>
        <authorList>
            <person name="Yadav S."/>
            <person name="Villanueva L."/>
            <person name="Damste J.S.S."/>
        </authorList>
    </citation>
    <scope>NUCLEOTIDE SEQUENCE [LARGE SCALE GENOMIC DNA]</scope>
    <source>
        <strain evidence="2 3">SD5</strain>
    </source>
</reference>
<dbReference type="SUPFAM" id="SSF53300">
    <property type="entry name" value="vWA-like"/>
    <property type="match status" value="1"/>
</dbReference>
<accession>A0ABX9KFF1</accession>
<organism evidence="2 3">
    <name type="scientific">Psychrilyobacter piezotolerans</name>
    <dbReference type="NCBI Taxonomy" id="2293438"/>
    <lineage>
        <taxon>Bacteria</taxon>
        <taxon>Fusobacteriati</taxon>
        <taxon>Fusobacteriota</taxon>
        <taxon>Fusobacteriia</taxon>
        <taxon>Fusobacteriales</taxon>
        <taxon>Fusobacteriaceae</taxon>
        <taxon>Psychrilyobacter</taxon>
    </lineage>
</organism>
<proteinExistence type="predicted"/>
<dbReference type="RefSeq" id="WP_114642897.1">
    <property type="nucleotide sequence ID" value="NZ_JAACIO010000020.1"/>
</dbReference>
<dbReference type="Gene3D" id="3.40.50.410">
    <property type="entry name" value="von Willebrand factor, type A domain"/>
    <property type="match status" value="1"/>
</dbReference>
<dbReference type="EMBL" id="QUAJ01000019">
    <property type="protein sequence ID" value="REI40512.1"/>
    <property type="molecule type" value="Genomic_DNA"/>
</dbReference>
<feature type="compositionally biased region" description="Basic and acidic residues" evidence="1">
    <location>
        <begin position="2462"/>
        <end position="2471"/>
    </location>
</feature>
<evidence type="ECO:0000313" key="2">
    <source>
        <dbReference type="EMBL" id="REI40512.1"/>
    </source>
</evidence>